<evidence type="ECO:0000256" key="7">
    <source>
        <dbReference type="RuleBase" id="RU369116"/>
    </source>
</evidence>
<comment type="subcellular location">
    <subcellularLocation>
        <location evidence="7">Cell inner membrane</location>
        <topology evidence="7">Peripheral membrane protein</topology>
    </subcellularLocation>
</comment>
<dbReference type="InterPro" id="IPR003593">
    <property type="entry name" value="AAA+_ATPase"/>
</dbReference>
<dbReference type="InterPro" id="IPR003439">
    <property type="entry name" value="ABC_transporter-like_ATP-bd"/>
</dbReference>
<dbReference type="EC" id="7.6.2.9" evidence="7"/>
<dbReference type="Proteomes" id="UP000199008">
    <property type="component" value="Unassembled WGS sequence"/>
</dbReference>
<dbReference type="GO" id="GO:0006970">
    <property type="term" value="P:response to osmotic stress"/>
    <property type="evidence" value="ECO:0007669"/>
    <property type="project" value="UniProtKB-ARBA"/>
</dbReference>
<keyword evidence="5" id="KW-0029">Amino-acid transport</keyword>
<evidence type="ECO:0000256" key="2">
    <source>
        <dbReference type="ARBA" id="ARBA00022448"/>
    </source>
</evidence>
<accession>A0A1G9FXH0</accession>
<dbReference type="GO" id="GO:0015418">
    <property type="term" value="F:ABC-type quaternary ammonium compound transporting activity"/>
    <property type="evidence" value="ECO:0007669"/>
    <property type="project" value="UniProtKB-EC"/>
</dbReference>
<dbReference type="Gene3D" id="3.40.50.300">
    <property type="entry name" value="P-loop containing nucleotide triphosphate hydrolases"/>
    <property type="match status" value="1"/>
</dbReference>
<dbReference type="FunFam" id="3.40.50.300:FF:000201">
    <property type="entry name" value="Glycine betaine/L-proline ABC transporter ATP-binding protein"/>
    <property type="match status" value="1"/>
</dbReference>
<dbReference type="STRING" id="576118.SAMN05216216_11451"/>
<dbReference type="SMART" id="SM00382">
    <property type="entry name" value="AAA"/>
    <property type="match status" value="1"/>
</dbReference>
<evidence type="ECO:0000256" key="6">
    <source>
        <dbReference type="ARBA" id="ARBA00023122"/>
    </source>
</evidence>
<dbReference type="EMBL" id="FNFY01000014">
    <property type="protein sequence ID" value="SDK93084.1"/>
    <property type="molecule type" value="Genomic_DNA"/>
</dbReference>
<dbReference type="AlphaFoldDB" id="A0A1G9FXH0"/>
<reference evidence="10" key="1">
    <citation type="submission" date="2016-10" db="EMBL/GenBank/DDBJ databases">
        <authorList>
            <person name="Varghese N."/>
            <person name="Submissions S."/>
        </authorList>
    </citation>
    <scope>NUCLEOTIDE SEQUENCE [LARGE SCALE GENOMIC DNA]</scope>
    <source>
        <strain evidence="10">CGMCC 1.8895</strain>
    </source>
</reference>
<keyword evidence="2 7" id="KW-0813">Transport</keyword>
<sequence>MSVIEIKDVTKIFGAYTKEVEELLHKNKTKNEILSETGSTVAVKSADLTIEKSEVFVVMGLSGSGKSTLIRLINRLIDPTTGDLMVKGKNVSKLSTSELREFRRENFSMVFQSFALFPFKTVLDNTAFGLEVRNVPKKERMEKAEHALKLVGLDGYKDQKPSQLSGGMQQRVGLARALANDTDILLMDEAFSALDPLIRKEMQNELLQLQQKMQKTIVFITHDLDEALSIGDRIALMKDGEIAQVGTPEEIVTNPANDYVKAFVKDIDRSKVLKVKHIMRPATPQENTDANPAIDSEDLLYKSYESFKNGITELTVKENDEVVGIVEFNKVFEVLAVGNEVEEDVR</sequence>
<dbReference type="GO" id="GO:0006865">
    <property type="term" value="P:amino acid transport"/>
    <property type="evidence" value="ECO:0007669"/>
    <property type="project" value="UniProtKB-UniRule"/>
</dbReference>
<keyword evidence="10" id="KW-1185">Reference proteome</keyword>
<proteinExistence type="inferred from homology"/>
<dbReference type="GO" id="GO:0005886">
    <property type="term" value="C:plasma membrane"/>
    <property type="evidence" value="ECO:0007669"/>
    <property type="project" value="UniProtKB-SubCell"/>
</dbReference>
<dbReference type="SUPFAM" id="SSF52540">
    <property type="entry name" value="P-loop containing nucleoside triphosphate hydrolases"/>
    <property type="match status" value="1"/>
</dbReference>
<gene>
    <name evidence="9" type="ORF">SAMN05216216_11451</name>
</gene>
<evidence type="ECO:0000313" key="9">
    <source>
        <dbReference type="EMBL" id="SDK93084.1"/>
    </source>
</evidence>
<dbReference type="InterPro" id="IPR017871">
    <property type="entry name" value="ABC_transporter-like_CS"/>
</dbReference>
<dbReference type="InterPro" id="IPR005892">
    <property type="entry name" value="Gly-betaine_transp_ATP-bd"/>
</dbReference>
<dbReference type="PANTHER" id="PTHR43869:SF1">
    <property type="entry name" value="GLYCINE BETAINE_PROLINE BETAINE TRANSPORT SYSTEM ATP-BINDING PROTEIN PROV"/>
    <property type="match status" value="1"/>
</dbReference>
<keyword evidence="7" id="KW-0472">Membrane</keyword>
<dbReference type="GO" id="GO:0031460">
    <property type="term" value="P:glycine betaine transport"/>
    <property type="evidence" value="ECO:0007669"/>
    <property type="project" value="InterPro"/>
</dbReference>
<dbReference type="NCBIfam" id="TIGR01186">
    <property type="entry name" value="proV"/>
    <property type="match status" value="1"/>
</dbReference>
<evidence type="ECO:0000256" key="4">
    <source>
        <dbReference type="ARBA" id="ARBA00022840"/>
    </source>
</evidence>
<organism evidence="9 10">
    <name type="scientific">Lacicoccus qingdaonensis</name>
    <dbReference type="NCBI Taxonomy" id="576118"/>
    <lineage>
        <taxon>Bacteria</taxon>
        <taxon>Bacillati</taxon>
        <taxon>Bacillota</taxon>
        <taxon>Bacilli</taxon>
        <taxon>Bacillales</taxon>
        <taxon>Salinicoccaceae</taxon>
        <taxon>Lacicoccus</taxon>
    </lineage>
</organism>
<dbReference type="PANTHER" id="PTHR43869">
    <property type="entry name" value="GLYCINE BETAINE/PROLINE BETAINE TRANSPORT SYSTEM ATP-BINDING PROTEIN PROV"/>
    <property type="match status" value="1"/>
</dbReference>
<dbReference type="OrthoDB" id="9802264at2"/>
<evidence type="ECO:0000256" key="5">
    <source>
        <dbReference type="ARBA" id="ARBA00022970"/>
    </source>
</evidence>
<keyword evidence="6" id="KW-0129">CBS domain</keyword>
<name>A0A1G9FXH0_9BACL</name>
<dbReference type="InterPro" id="IPR051921">
    <property type="entry name" value="ABC_osmolyte_uptake_ATP-bind"/>
</dbReference>
<evidence type="ECO:0000256" key="3">
    <source>
        <dbReference type="ARBA" id="ARBA00022741"/>
    </source>
</evidence>
<evidence type="ECO:0000259" key="8">
    <source>
        <dbReference type="PROSITE" id="PS50893"/>
    </source>
</evidence>
<dbReference type="RefSeq" id="WP_092986613.1">
    <property type="nucleotide sequence ID" value="NZ_FNFY01000014.1"/>
</dbReference>
<dbReference type="GO" id="GO:0005524">
    <property type="term" value="F:ATP binding"/>
    <property type="evidence" value="ECO:0007669"/>
    <property type="project" value="UniProtKB-UniRule"/>
</dbReference>
<dbReference type="PROSITE" id="PS50893">
    <property type="entry name" value="ABC_TRANSPORTER_2"/>
    <property type="match status" value="1"/>
</dbReference>
<dbReference type="InterPro" id="IPR027417">
    <property type="entry name" value="P-loop_NTPase"/>
</dbReference>
<dbReference type="PROSITE" id="PS00211">
    <property type="entry name" value="ABC_TRANSPORTER_1"/>
    <property type="match status" value="1"/>
</dbReference>
<comment type="catalytic activity">
    <reaction evidence="7">
        <text>a quaternary ammonium(out) + ATP + H2O = a quaternary ammonium(in) + ADP + phosphate + H(+)</text>
        <dbReference type="Rhea" id="RHEA:11036"/>
        <dbReference type="ChEBI" id="CHEBI:15377"/>
        <dbReference type="ChEBI" id="CHEBI:15378"/>
        <dbReference type="ChEBI" id="CHEBI:30616"/>
        <dbReference type="ChEBI" id="CHEBI:35267"/>
        <dbReference type="ChEBI" id="CHEBI:43474"/>
        <dbReference type="ChEBI" id="CHEBI:456216"/>
    </reaction>
</comment>
<comment type="similarity">
    <text evidence="1 7">Belongs to the ABC transporter superfamily.</text>
</comment>
<keyword evidence="7" id="KW-1003">Cell membrane</keyword>
<protein>
    <recommendedName>
        <fullName evidence="7">Quaternary amine transport ATP-binding protein</fullName>
        <ecNumber evidence="7">7.6.2.9</ecNumber>
    </recommendedName>
</protein>
<feature type="domain" description="ABC transporter" evidence="8">
    <location>
        <begin position="4"/>
        <end position="264"/>
    </location>
</feature>
<comment type="subunit">
    <text evidence="7">The complex is probably composed of two ATP-binding proteins, two transmembrane proteins and a solute-binding protein.</text>
</comment>
<dbReference type="Pfam" id="PF00005">
    <property type="entry name" value="ABC_tran"/>
    <property type="match status" value="1"/>
</dbReference>
<keyword evidence="7" id="KW-0997">Cell inner membrane</keyword>
<dbReference type="GO" id="GO:0016887">
    <property type="term" value="F:ATP hydrolysis activity"/>
    <property type="evidence" value="ECO:0007669"/>
    <property type="project" value="UniProtKB-UniRule"/>
</dbReference>
<dbReference type="CDD" id="cd03294">
    <property type="entry name" value="ABC_Pro_Gly_Betaine"/>
    <property type="match status" value="1"/>
</dbReference>
<evidence type="ECO:0000256" key="1">
    <source>
        <dbReference type="ARBA" id="ARBA00005417"/>
    </source>
</evidence>
<keyword evidence="3 7" id="KW-0547">Nucleotide-binding</keyword>
<keyword evidence="4 7" id="KW-0067">ATP-binding</keyword>
<evidence type="ECO:0000313" key="10">
    <source>
        <dbReference type="Proteomes" id="UP000199008"/>
    </source>
</evidence>